<sequence length="316" mass="36605">MKKILFFILGAVMMVACESVIHIDISSMEPLLVVNGVLSDRDPFVINVSGSKRPQENDYPDLKNPQVRIFHEGRALPMGDRCHSDGYYNEYSFLGLEESLLKEGERYEAEVSAEGFKSLRIPFELPERNLEVLRAWVEEFPETNERSLFVKMQLPQTSAYFEIILHNLSSDEKLVWETPFCSRRKYTTKAAYWQAGFEFGVDDYRDHATVFSREMWEEDIVTLEIKQLISGAHFKEETRLALRTTTEAHYRYDLSFRNYSFSKDNILAEPVNVYSNVPGGAGILTGSVIDIYEIENLPEAPEYPEEPDYWGPDFWE</sequence>
<dbReference type="PROSITE" id="PS51257">
    <property type="entry name" value="PROKAR_LIPOPROTEIN"/>
    <property type="match status" value="1"/>
</dbReference>
<dbReference type="EMBL" id="BQKE01000001">
    <property type="protein sequence ID" value="GJM61814.1"/>
    <property type="molecule type" value="Genomic_DNA"/>
</dbReference>
<dbReference type="Proteomes" id="UP001310022">
    <property type="component" value="Unassembled WGS sequence"/>
</dbReference>
<protein>
    <recommendedName>
        <fullName evidence="3">DUF4249 domain-containing protein</fullName>
    </recommendedName>
</protein>
<keyword evidence="2" id="KW-1185">Reference proteome</keyword>
<name>A0AAN4VXC1_9BACT</name>
<proteinExistence type="predicted"/>
<dbReference type="InterPro" id="IPR025345">
    <property type="entry name" value="DUF4249"/>
</dbReference>
<evidence type="ECO:0008006" key="3">
    <source>
        <dbReference type="Google" id="ProtNLM"/>
    </source>
</evidence>
<dbReference type="AlphaFoldDB" id="A0AAN4VXC1"/>
<accession>A0AAN4VXC1</accession>
<reference evidence="1 2" key="1">
    <citation type="submission" date="2021-12" db="EMBL/GenBank/DDBJ databases">
        <title>Genome sequencing of bacteria with rrn-lacking chromosome and rrn-plasmid.</title>
        <authorList>
            <person name="Anda M."/>
            <person name="Iwasaki W."/>
        </authorList>
    </citation>
    <scope>NUCLEOTIDE SEQUENCE [LARGE SCALE GENOMIC DNA]</scope>
    <source>
        <strain evidence="1 2">NBRC 15940</strain>
    </source>
</reference>
<organism evidence="1 2">
    <name type="scientific">Persicobacter diffluens</name>
    <dbReference type="NCBI Taxonomy" id="981"/>
    <lineage>
        <taxon>Bacteria</taxon>
        <taxon>Pseudomonadati</taxon>
        <taxon>Bacteroidota</taxon>
        <taxon>Cytophagia</taxon>
        <taxon>Cytophagales</taxon>
        <taxon>Persicobacteraceae</taxon>
        <taxon>Persicobacter</taxon>
    </lineage>
</organism>
<gene>
    <name evidence="1" type="ORF">PEDI_23660</name>
</gene>
<evidence type="ECO:0000313" key="2">
    <source>
        <dbReference type="Proteomes" id="UP001310022"/>
    </source>
</evidence>
<comment type="caution">
    <text evidence="1">The sequence shown here is derived from an EMBL/GenBank/DDBJ whole genome shotgun (WGS) entry which is preliminary data.</text>
</comment>
<dbReference type="Pfam" id="PF14054">
    <property type="entry name" value="DUF4249"/>
    <property type="match status" value="1"/>
</dbReference>
<evidence type="ECO:0000313" key="1">
    <source>
        <dbReference type="EMBL" id="GJM61814.1"/>
    </source>
</evidence>
<dbReference type="RefSeq" id="WP_338237257.1">
    <property type="nucleotide sequence ID" value="NZ_BQKE01000001.1"/>
</dbReference>